<gene>
    <name evidence="1" type="ORF">MUK42_06810</name>
</gene>
<organism evidence="1 2">
    <name type="scientific">Musa troglodytarum</name>
    <name type="common">fe'i banana</name>
    <dbReference type="NCBI Taxonomy" id="320322"/>
    <lineage>
        <taxon>Eukaryota</taxon>
        <taxon>Viridiplantae</taxon>
        <taxon>Streptophyta</taxon>
        <taxon>Embryophyta</taxon>
        <taxon>Tracheophyta</taxon>
        <taxon>Spermatophyta</taxon>
        <taxon>Magnoliopsida</taxon>
        <taxon>Liliopsida</taxon>
        <taxon>Zingiberales</taxon>
        <taxon>Musaceae</taxon>
        <taxon>Musa</taxon>
    </lineage>
</organism>
<keyword evidence="2" id="KW-1185">Reference proteome</keyword>
<dbReference type="Proteomes" id="UP001055439">
    <property type="component" value="Chromosome 6"/>
</dbReference>
<reference evidence="1" key="1">
    <citation type="submission" date="2022-05" db="EMBL/GenBank/DDBJ databases">
        <title>The Musa troglodytarum L. genome provides insights into the mechanism of non-climacteric behaviour and enrichment of carotenoids.</title>
        <authorList>
            <person name="Wang J."/>
        </authorList>
    </citation>
    <scope>NUCLEOTIDE SEQUENCE</scope>
    <source>
        <tissue evidence="1">Leaf</tissue>
    </source>
</reference>
<sequence>MTQWGSLISMVSIEEYWWNVNYIVEIFQAGLQGWGRTELNSEGQLRCSNRRGTTTTVDLGHQEQNYSSAGQQQPCQCKGLLQFFLLAQCLLRGEECTHLLANSYVNANAQPQNPPLKFFCVNIYV</sequence>
<name>A0A9E7KCX8_9LILI</name>
<accession>A0A9E7KCX8</accession>
<dbReference type="EMBL" id="CP097508">
    <property type="protein sequence ID" value="URE12846.1"/>
    <property type="molecule type" value="Genomic_DNA"/>
</dbReference>
<evidence type="ECO:0000313" key="1">
    <source>
        <dbReference type="EMBL" id="URE12846.1"/>
    </source>
</evidence>
<protein>
    <submittedName>
        <fullName evidence="1">Uncharacterized protein</fullName>
    </submittedName>
</protein>
<evidence type="ECO:0000313" key="2">
    <source>
        <dbReference type="Proteomes" id="UP001055439"/>
    </source>
</evidence>
<dbReference type="AlphaFoldDB" id="A0A9E7KCX8"/>
<proteinExistence type="predicted"/>